<reference evidence="7" key="1">
    <citation type="journal article" date="2018" name="Nat. Microbiol.">
        <title>Leveraging single-cell genomics to expand the fungal tree of life.</title>
        <authorList>
            <person name="Ahrendt S.R."/>
            <person name="Quandt C.A."/>
            <person name="Ciobanu D."/>
            <person name="Clum A."/>
            <person name="Salamov A."/>
            <person name="Andreopoulos B."/>
            <person name="Cheng J.F."/>
            <person name="Woyke T."/>
            <person name="Pelin A."/>
            <person name="Henrissat B."/>
            <person name="Reynolds N.K."/>
            <person name="Benny G.L."/>
            <person name="Smith M.E."/>
            <person name="James T.Y."/>
            <person name="Grigoriev I.V."/>
        </authorList>
    </citation>
    <scope>NUCLEOTIDE SEQUENCE [LARGE SCALE GENOMIC DNA]</scope>
    <source>
        <strain evidence="7">ATCC 52028</strain>
    </source>
</reference>
<evidence type="ECO:0000256" key="5">
    <source>
        <dbReference type="RuleBase" id="RU004203"/>
    </source>
</evidence>
<comment type="subcellular location">
    <subcellularLocation>
        <location evidence="5">Cytoplasm</location>
    </subcellularLocation>
    <subcellularLocation>
        <location evidence="5">Nucleus</location>
    </subcellularLocation>
</comment>
<evidence type="ECO:0000256" key="1">
    <source>
        <dbReference type="ARBA" id="ARBA00022490"/>
    </source>
</evidence>
<keyword evidence="1 5" id="KW-0963">Cytoplasm</keyword>
<dbReference type="EMBL" id="ML014264">
    <property type="protein sequence ID" value="RKO99696.1"/>
    <property type="molecule type" value="Genomic_DNA"/>
</dbReference>
<dbReference type="FunFam" id="3.60.20.10:FF:000027">
    <property type="entry name" value="Proteasome subunit beta type-6"/>
    <property type="match status" value="1"/>
</dbReference>
<dbReference type="PROSITE" id="PS51476">
    <property type="entry name" value="PROTEASOME_BETA_2"/>
    <property type="match status" value="1"/>
</dbReference>
<dbReference type="PANTHER" id="PTHR32194:SF2">
    <property type="entry name" value="PROTEASOME SUBUNIT BETA TYPE-1"/>
    <property type="match status" value="1"/>
</dbReference>
<dbReference type="GO" id="GO:0019774">
    <property type="term" value="C:proteasome core complex, beta-subunit complex"/>
    <property type="evidence" value="ECO:0007669"/>
    <property type="project" value="UniProtKB-ARBA"/>
</dbReference>
<evidence type="ECO:0000256" key="2">
    <source>
        <dbReference type="ARBA" id="ARBA00022942"/>
    </source>
</evidence>
<dbReference type="PANTHER" id="PTHR32194">
    <property type="entry name" value="METALLOPROTEASE TLDD"/>
    <property type="match status" value="1"/>
</dbReference>
<dbReference type="AlphaFoldDB" id="A0A4P9X3S6"/>
<protein>
    <recommendedName>
        <fullName evidence="5">Proteasome subunit beta</fullName>
    </recommendedName>
</protein>
<evidence type="ECO:0000313" key="6">
    <source>
        <dbReference type="EMBL" id="RKO99696.1"/>
    </source>
</evidence>
<evidence type="ECO:0000256" key="4">
    <source>
        <dbReference type="ARBA" id="ARBA00026071"/>
    </source>
</evidence>
<dbReference type="PROSITE" id="PS00854">
    <property type="entry name" value="PROTEASOME_BETA_1"/>
    <property type="match status" value="1"/>
</dbReference>
<comment type="subunit">
    <text evidence="5">Component of the proteasome complex.</text>
</comment>
<accession>A0A4P9X3S6</accession>
<dbReference type="GO" id="GO:0005634">
    <property type="term" value="C:nucleus"/>
    <property type="evidence" value="ECO:0007669"/>
    <property type="project" value="UniProtKB-SubCell"/>
</dbReference>
<dbReference type="CDD" id="cd03757">
    <property type="entry name" value="proteasome_beta_type_1"/>
    <property type="match status" value="1"/>
</dbReference>
<evidence type="ECO:0000313" key="7">
    <source>
        <dbReference type="Proteomes" id="UP000274922"/>
    </source>
</evidence>
<keyword evidence="3 5" id="KW-0539">Nucleus</keyword>
<organism evidence="6 7">
    <name type="scientific">Caulochytrium protostelioides</name>
    <dbReference type="NCBI Taxonomy" id="1555241"/>
    <lineage>
        <taxon>Eukaryota</taxon>
        <taxon>Fungi</taxon>
        <taxon>Fungi incertae sedis</taxon>
        <taxon>Chytridiomycota</taxon>
        <taxon>Chytridiomycota incertae sedis</taxon>
        <taxon>Chytridiomycetes</taxon>
        <taxon>Caulochytriales</taxon>
        <taxon>Caulochytriaceae</taxon>
        <taxon>Caulochytrium</taxon>
    </lineage>
</organism>
<sequence length="238" mass="25989">MLSAAGPTHAGPVRIPMEHGFSPYTDNGGTTLAIAGDDYVIVAGDTRQSEGYSINTRYCPKVFKLDNNCVLATGGMAADGQNLVRRLKQSIEQYHHVHAKTMSPSALAQLLSVVLYGKRHFPYFVWNTLGGLDADGSGWVYSYDPVGNVEKRKWACAGSAGHLIMPFLDAKIGHHHQSQIDAKTEGKPGSVPFDTAMKYTKDAFTSATERDIYTGDLLEIFVIRKSGVTVEQIPLKRD</sequence>
<dbReference type="InterPro" id="IPR029055">
    <property type="entry name" value="Ntn_hydrolases_N"/>
</dbReference>
<dbReference type="OrthoDB" id="268479at2759"/>
<dbReference type="Gene3D" id="3.60.20.10">
    <property type="entry name" value="Glutamine Phosphoribosylpyrophosphate, subunit 1, domain 1"/>
    <property type="match status" value="1"/>
</dbReference>
<comment type="function">
    <text evidence="5">Component of the proteasome, a multicatalytic proteinase complex which is characterized by its ability to cleave peptides with Arg, Phe, Tyr, Leu, and Glu adjacent to the leaving group at neutral or slightly basic pH. The proteasome has an ATP-dependent proteolytic activity.</text>
</comment>
<dbReference type="STRING" id="1555241.A0A4P9X3S6"/>
<dbReference type="SUPFAM" id="SSF56235">
    <property type="entry name" value="N-terminal nucleophile aminohydrolases (Ntn hydrolases)"/>
    <property type="match status" value="1"/>
</dbReference>
<comment type="subunit">
    <text evidence="4">The 26S proteasome consists of a 20S proteasome core and two 19S regulatory subunits. The 20S proteasome core is composed of 28 subunits that are arranged in four stacked rings, resulting in a barrel-shaped structure. The two end rings are each formed by seven alpha subunits, and the two central rings are each formed by seven beta subunits. The catalytic chamber with the active sites is on the inside of the barrel.</text>
</comment>
<name>A0A4P9X3S6_9FUNG</name>
<dbReference type="Proteomes" id="UP000274922">
    <property type="component" value="Unassembled WGS sequence"/>
</dbReference>
<keyword evidence="2 5" id="KW-0647">Proteasome</keyword>
<dbReference type="Pfam" id="PF00227">
    <property type="entry name" value="Proteasome"/>
    <property type="match status" value="1"/>
</dbReference>
<dbReference type="InterPro" id="IPR023333">
    <property type="entry name" value="Proteasome_suB-type"/>
</dbReference>
<dbReference type="GO" id="GO:0051603">
    <property type="term" value="P:proteolysis involved in protein catabolic process"/>
    <property type="evidence" value="ECO:0007669"/>
    <property type="project" value="InterPro"/>
</dbReference>
<dbReference type="InterPro" id="IPR001353">
    <property type="entry name" value="Proteasome_sua/b"/>
</dbReference>
<comment type="similarity">
    <text evidence="5">Belongs to the peptidase T1B family.</text>
</comment>
<evidence type="ECO:0000256" key="3">
    <source>
        <dbReference type="ARBA" id="ARBA00023242"/>
    </source>
</evidence>
<dbReference type="InterPro" id="IPR016050">
    <property type="entry name" value="Proteasome_bsu_CS"/>
</dbReference>
<proteinExistence type="inferred from homology"/>
<keyword evidence="7" id="KW-1185">Reference proteome</keyword>
<gene>
    <name evidence="6" type="ORF">CXG81DRAFT_27560</name>
</gene>
<dbReference type="GO" id="GO:0005737">
    <property type="term" value="C:cytoplasm"/>
    <property type="evidence" value="ECO:0007669"/>
    <property type="project" value="UniProtKB-SubCell"/>
</dbReference>